<dbReference type="GO" id="GO:0009306">
    <property type="term" value="P:protein secretion"/>
    <property type="evidence" value="ECO:0007669"/>
    <property type="project" value="InterPro"/>
</dbReference>
<sequence length="94" mass="9631">MLVDPEVLRAFAGQVSTASEAIDGADVGSHAMTSADGLAGSTTQWAMRLVGEHLAKKADAIATNVEDMGVAVRGAGDRYEVTDSSLAGTFDGLF</sequence>
<proteinExistence type="predicted"/>
<name>A0A101A843_9MYCO</name>
<dbReference type="AlphaFoldDB" id="A0A101A843"/>
<dbReference type="Proteomes" id="UP000053707">
    <property type="component" value="Unassembled WGS sequence"/>
</dbReference>
<accession>A0A101A843</accession>
<organism evidence="1 2">
    <name type="scientific">Mycobacterium lehmannii</name>
    <dbReference type="NCBI Taxonomy" id="2048550"/>
    <lineage>
        <taxon>Bacteria</taxon>
        <taxon>Bacillati</taxon>
        <taxon>Actinomycetota</taxon>
        <taxon>Actinomycetes</taxon>
        <taxon>Mycobacteriales</taxon>
        <taxon>Mycobacteriaceae</taxon>
        <taxon>Mycobacterium</taxon>
    </lineage>
</organism>
<dbReference type="Pfam" id="PF10824">
    <property type="entry name" value="T7SS_ESX_EspC"/>
    <property type="match status" value="1"/>
</dbReference>
<protein>
    <submittedName>
        <fullName evidence="1">Uncharacterized protein</fullName>
    </submittedName>
</protein>
<evidence type="ECO:0000313" key="2">
    <source>
        <dbReference type="Proteomes" id="UP000053707"/>
    </source>
</evidence>
<comment type="caution">
    <text evidence="1">The sequence shown here is derived from an EMBL/GenBank/DDBJ whole genome shotgun (WGS) entry which is preliminary data.</text>
</comment>
<dbReference type="RefSeq" id="WP_064395754.1">
    <property type="nucleotide sequence ID" value="NZ_LQIR01000014.1"/>
</dbReference>
<dbReference type="EMBL" id="LQIR01000014">
    <property type="protein sequence ID" value="KUI17002.1"/>
    <property type="molecule type" value="Genomic_DNA"/>
</dbReference>
<dbReference type="InterPro" id="IPR022536">
    <property type="entry name" value="EspC"/>
</dbReference>
<keyword evidence="2" id="KW-1185">Reference proteome</keyword>
<evidence type="ECO:0000313" key="1">
    <source>
        <dbReference type="EMBL" id="KUI17002.1"/>
    </source>
</evidence>
<reference evidence="1 2" key="1">
    <citation type="submission" date="2016-01" db="EMBL/GenBank/DDBJ databases">
        <authorList>
            <consortium name="TB Trials Study Group"/>
            <person name="Sutton G."/>
            <person name="Brinkac L."/>
            <person name="Sanka R."/>
            <person name="Adams M."/>
            <person name="Lau E.L."/>
            <person name="Macaden R."/>
            <person name="Grewal H.M.S."/>
        </authorList>
    </citation>
    <scope>NUCLEOTIDE SEQUENCE [LARGE SCALE GENOMIC DNA]</scope>
    <source>
        <strain evidence="1 2">IS-1744</strain>
    </source>
</reference>
<gene>
    <name evidence="1" type="ORF">AU192_21030</name>
</gene>